<gene>
    <name evidence="1" type="ORF">SPLIT_LOCUS1770</name>
</gene>
<accession>A0A9P0HY94</accession>
<organism evidence="1 2">
    <name type="scientific">Spodoptera littoralis</name>
    <name type="common">Egyptian cotton leafworm</name>
    <dbReference type="NCBI Taxonomy" id="7109"/>
    <lineage>
        <taxon>Eukaryota</taxon>
        <taxon>Metazoa</taxon>
        <taxon>Ecdysozoa</taxon>
        <taxon>Arthropoda</taxon>
        <taxon>Hexapoda</taxon>
        <taxon>Insecta</taxon>
        <taxon>Pterygota</taxon>
        <taxon>Neoptera</taxon>
        <taxon>Endopterygota</taxon>
        <taxon>Lepidoptera</taxon>
        <taxon>Glossata</taxon>
        <taxon>Ditrysia</taxon>
        <taxon>Noctuoidea</taxon>
        <taxon>Noctuidae</taxon>
        <taxon>Amphipyrinae</taxon>
        <taxon>Spodoptera</taxon>
    </lineage>
</organism>
<dbReference type="AlphaFoldDB" id="A0A9P0HY94"/>
<dbReference type="EMBL" id="LR824544">
    <property type="protein sequence ID" value="CAH1636408.1"/>
    <property type="molecule type" value="Genomic_DNA"/>
</dbReference>
<protein>
    <submittedName>
        <fullName evidence="1">Uncharacterized protein</fullName>
    </submittedName>
</protein>
<evidence type="ECO:0000313" key="2">
    <source>
        <dbReference type="Proteomes" id="UP001153321"/>
    </source>
</evidence>
<name>A0A9P0HY94_SPOLI</name>
<evidence type="ECO:0000313" key="1">
    <source>
        <dbReference type="EMBL" id="CAH1636408.1"/>
    </source>
</evidence>
<proteinExistence type="predicted"/>
<keyword evidence="2" id="KW-1185">Reference proteome</keyword>
<dbReference type="Proteomes" id="UP001153321">
    <property type="component" value="Chromosome 13"/>
</dbReference>
<reference evidence="1" key="1">
    <citation type="submission" date="2022-02" db="EMBL/GenBank/DDBJ databases">
        <authorList>
            <person name="King R."/>
        </authorList>
    </citation>
    <scope>NUCLEOTIDE SEQUENCE</scope>
</reference>
<sequence>MHILTCSLLMHDVDLNKILFCHTLYL</sequence>